<dbReference type="WBParaSite" id="MCU_008186-RA">
    <property type="protein sequence ID" value="MCU_008186-RA"/>
    <property type="gene ID" value="MCU_008186"/>
</dbReference>
<protein>
    <submittedName>
        <fullName evidence="1">Transposase</fullName>
    </submittedName>
</protein>
<sequence length="51" mass="5539">MISSQPEKDLDGRRLTRGSGLRLVNKDCSVEPVFFLLGLGYSTLVAADAIE</sequence>
<reference evidence="1" key="1">
    <citation type="submission" date="2019-11" db="UniProtKB">
        <authorList>
            <consortium name="WormBaseParasite"/>
        </authorList>
    </citation>
    <scope>IDENTIFICATION</scope>
</reference>
<accession>A0A5K3FG73</accession>
<name>A0A5K3FG73_MESCO</name>
<evidence type="ECO:0000313" key="1">
    <source>
        <dbReference type="WBParaSite" id="MCU_008186-RA"/>
    </source>
</evidence>
<organism evidence="1">
    <name type="scientific">Mesocestoides corti</name>
    <name type="common">Flatworm</name>
    <dbReference type="NCBI Taxonomy" id="53468"/>
    <lineage>
        <taxon>Eukaryota</taxon>
        <taxon>Metazoa</taxon>
        <taxon>Spiralia</taxon>
        <taxon>Lophotrochozoa</taxon>
        <taxon>Platyhelminthes</taxon>
        <taxon>Cestoda</taxon>
        <taxon>Eucestoda</taxon>
        <taxon>Cyclophyllidea</taxon>
        <taxon>Mesocestoididae</taxon>
        <taxon>Mesocestoides</taxon>
    </lineage>
</organism>
<dbReference type="AlphaFoldDB" id="A0A5K3FG73"/>
<proteinExistence type="predicted"/>